<dbReference type="EMBL" id="JYDP01000349">
    <property type="protein sequence ID" value="KRZ01025.1"/>
    <property type="molecule type" value="Genomic_DNA"/>
</dbReference>
<name>A0A0V1GS45_9BILA</name>
<evidence type="ECO:0000313" key="2">
    <source>
        <dbReference type="Proteomes" id="UP000055024"/>
    </source>
</evidence>
<gene>
    <name evidence="1" type="ORF">T11_7336</name>
</gene>
<accession>A0A0V1GS45</accession>
<proteinExistence type="predicted"/>
<dbReference type="AlphaFoldDB" id="A0A0V1GS45"/>
<organism evidence="1 2">
    <name type="scientific">Trichinella zimbabwensis</name>
    <dbReference type="NCBI Taxonomy" id="268475"/>
    <lineage>
        <taxon>Eukaryota</taxon>
        <taxon>Metazoa</taxon>
        <taxon>Ecdysozoa</taxon>
        <taxon>Nematoda</taxon>
        <taxon>Enoplea</taxon>
        <taxon>Dorylaimia</taxon>
        <taxon>Trichinellida</taxon>
        <taxon>Trichinellidae</taxon>
        <taxon>Trichinella</taxon>
    </lineage>
</organism>
<comment type="caution">
    <text evidence="1">The sequence shown here is derived from an EMBL/GenBank/DDBJ whole genome shotgun (WGS) entry which is preliminary data.</text>
</comment>
<protein>
    <submittedName>
        <fullName evidence="1">Uncharacterized protein</fullName>
    </submittedName>
</protein>
<sequence>MLIHREAARFFKISRDISNPERRGYYQCTSQIVRNRVIYIMPNLEKKVFPENLEISWAIVIK</sequence>
<reference evidence="1 2" key="1">
    <citation type="submission" date="2015-01" db="EMBL/GenBank/DDBJ databases">
        <title>Evolution of Trichinella species and genotypes.</title>
        <authorList>
            <person name="Korhonen P.K."/>
            <person name="Edoardo P."/>
            <person name="Giuseppe L.R."/>
            <person name="Gasser R.B."/>
        </authorList>
    </citation>
    <scope>NUCLEOTIDE SEQUENCE [LARGE SCALE GENOMIC DNA]</scope>
    <source>
        <strain evidence="1">ISS1029</strain>
    </source>
</reference>
<keyword evidence="2" id="KW-1185">Reference proteome</keyword>
<dbReference type="Proteomes" id="UP000055024">
    <property type="component" value="Unassembled WGS sequence"/>
</dbReference>
<evidence type="ECO:0000313" key="1">
    <source>
        <dbReference type="EMBL" id="KRZ01025.1"/>
    </source>
</evidence>